<dbReference type="GO" id="GO:0016358">
    <property type="term" value="P:dendrite development"/>
    <property type="evidence" value="ECO:0007669"/>
    <property type="project" value="TreeGrafter"/>
</dbReference>
<feature type="region of interest" description="Disordered" evidence="1">
    <location>
        <begin position="652"/>
        <end position="687"/>
    </location>
</feature>
<feature type="compositionally biased region" description="Basic and acidic residues" evidence="1">
    <location>
        <begin position="169"/>
        <end position="198"/>
    </location>
</feature>
<feature type="compositionally biased region" description="Low complexity" evidence="1">
    <location>
        <begin position="908"/>
        <end position="924"/>
    </location>
</feature>
<feature type="compositionally biased region" description="Basic and acidic residues" evidence="1">
    <location>
        <begin position="209"/>
        <end position="235"/>
    </location>
</feature>
<feature type="compositionally biased region" description="Low complexity" evidence="1">
    <location>
        <begin position="1222"/>
        <end position="1235"/>
    </location>
</feature>
<feature type="compositionally biased region" description="Low complexity" evidence="1">
    <location>
        <begin position="971"/>
        <end position="986"/>
    </location>
</feature>
<dbReference type="EMBL" id="JADBJN010000003">
    <property type="protein sequence ID" value="KAG5672420.1"/>
    <property type="molecule type" value="Genomic_DNA"/>
</dbReference>
<keyword evidence="3" id="KW-1185">Reference proteome</keyword>
<dbReference type="GO" id="GO:0030425">
    <property type="term" value="C:dendrite"/>
    <property type="evidence" value="ECO:0007669"/>
    <property type="project" value="TreeGrafter"/>
</dbReference>
<feature type="compositionally biased region" description="Basic and acidic residues" evidence="1">
    <location>
        <begin position="730"/>
        <end position="742"/>
    </location>
</feature>
<dbReference type="Proteomes" id="UP001107558">
    <property type="component" value="Chromosome 3"/>
</dbReference>
<feature type="compositionally biased region" description="Basic and acidic residues" evidence="1">
    <location>
        <begin position="987"/>
        <end position="996"/>
    </location>
</feature>
<evidence type="ECO:0000256" key="1">
    <source>
        <dbReference type="SAM" id="MobiDB-lite"/>
    </source>
</evidence>
<feature type="region of interest" description="Disordered" evidence="1">
    <location>
        <begin position="585"/>
        <end position="604"/>
    </location>
</feature>
<feature type="compositionally biased region" description="Polar residues" evidence="1">
    <location>
        <begin position="77"/>
        <end position="86"/>
    </location>
</feature>
<feature type="compositionally biased region" description="Basic and acidic residues" evidence="1">
    <location>
        <begin position="500"/>
        <end position="516"/>
    </location>
</feature>
<feature type="compositionally biased region" description="Basic and acidic residues" evidence="1">
    <location>
        <begin position="585"/>
        <end position="597"/>
    </location>
</feature>
<feature type="region of interest" description="Disordered" evidence="1">
    <location>
        <begin position="1222"/>
        <end position="1262"/>
    </location>
</feature>
<dbReference type="GO" id="GO:0005829">
    <property type="term" value="C:cytosol"/>
    <property type="evidence" value="ECO:0007669"/>
    <property type="project" value="TreeGrafter"/>
</dbReference>
<dbReference type="PANTHER" id="PTHR13843">
    <property type="entry name" value="MICROTUBULE-ASSOCIATED PROTEIN"/>
    <property type="match status" value="1"/>
</dbReference>
<name>A0A9J6BRC1_POLVA</name>
<sequence length="1406" mass="157372">MIQDQHRKQVKNQYMMKKISKRICCIYTKIDAEKEDSRPVSQASTHDEKEFPVKSDDRKESVASVQKLNIEKEDSRPLSQASVTSEKSTHDEKESSMKTDDRKESIDSLKDAQSKKEASRPESQASMTSHKSVHDEETTIKRNAKNQLDLDFKKEDSRPLNQASVISEKSAHEEIPENIDDRKESIISLTTEKKDRSRPSSQASATSEKLVHDDKEIPAKLEDQKESVQKLDTQKKIHVQHQASIISEKSIHDEKEISTQVDRKESVISATSEKKDKSRPLSQASHVSEKSMHDEKDEPIKLEDRKESIASVQKEGSRPLSQTSHVSEKSTHDEKDGTLLPEEHKTSVDSIQNLDVEKESSRPASQTSERSTHDDKESPKNIDDRKESVASVRSFEHKLEVMKDDSRPASQASENSLHDEKESYTKSAEDRKESVASAQKLDTEKKDSRSLSVEREKSVHDEEEIAVKPDDRKEPIVSLKEEIKIASRPESQASMTSHKSTHEEGTTIKSEDRKESGASIQKENSRPVSQLSEKSINDDKKSSSKLDDRKESIASVTSETKKEDSRPLSQASAASEKMLQEEIKSAELIETRKEDSRPLSQASAVSDKIIAAEKNSVEQTVIQKERISNVRPYSPASDGEEDADIEVQAIESTSDINFERPASPASVSSQFSDTAKDSKHEEHVADINIRRKSSVSVASDVAGVIEEHFSRPETPLSTECDKEEEEVKETEEKIEDRRESLSKAERLFESRRESHKSTTDDSVVAFPINKEFDLLEDKVFMKESRSKSVSSICSSSSRTDDFGKLSAIEEILAASREDLKIKIHEENSKLTEDLVKTETVITSFPVSSSEKNSSVTVTGFPIHEECSKVIKVENLISIDSSEAVNDPEKIGEKATTPPTAPISPNVVTTQKPSCTTTTITSTTTVQEVKPSEILEKAYEYSTPRDSIHSGRSSPDSAASKSIILGHGSAVESPESSPKPTSPFPKTDLLKDDDHKTTSGISTPDMTRTSTPDTTEKLVELGKSSKIDKSEFKSKVHTQEYTYHTETKEIFPDQSSYHSEWSRKHGDDDENAYGETIITQETNTFEYGDDDEIPPKYEEIKSSVTSYQIDPMSTSFYGTLPDATTTVVRTSTIATSSASDNAKSVPIPITSTLTRTELVDFSSNPDAELQIKKFTKYLDDADLDFEKTFQQQSGIHTITTTTSSEAKESTSASTESYITTITTTSSSTTVQSSSTTQKDEEKLWEKPLGLPSPAPENDVRTTPKRERKLLANKNKLNLQKRSQNPLASKKTTAPIYMDLAYVPHHGNSYYSHVEFFKKVRARYYVFSGTEPSKEVYNALLEAKQTWEDKNLEVTIIPTYDTDVLGYWVSENEELLAKYHIDLSPSAARCTINLQDHETSCSAYRLEF</sequence>
<dbReference type="GO" id="GO:0005874">
    <property type="term" value="C:microtubule"/>
    <property type="evidence" value="ECO:0007669"/>
    <property type="project" value="InterPro"/>
</dbReference>
<feature type="compositionally biased region" description="Polar residues" evidence="1">
    <location>
        <begin position="949"/>
        <end position="959"/>
    </location>
</feature>
<feature type="compositionally biased region" description="Basic and acidic residues" evidence="1">
    <location>
        <begin position="441"/>
        <end position="487"/>
    </location>
</feature>
<proteinExistence type="predicted"/>
<feature type="compositionally biased region" description="Basic and acidic residues" evidence="1">
    <location>
        <begin position="535"/>
        <end position="552"/>
    </location>
</feature>
<dbReference type="PANTHER" id="PTHR13843:SF12">
    <property type="entry name" value="ATPASE F1_V1_A1 COMPLEX ALPHA_BETA SUBUNIT NUCLEOTIDE-BINDING DOMAIN-CONTAINING PROTEIN"/>
    <property type="match status" value="1"/>
</dbReference>
<feature type="compositionally biased region" description="Basic and acidic residues" evidence="1">
    <location>
        <begin position="45"/>
        <end position="61"/>
    </location>
</feature>
<protein>
    <submittedName>
        <fullName evidence="2">Uncharacterized protein</fullName>
    </submittedName>
</protein>
<dbReference type="GO" id="GO:0000226">
    <property type="term" value="P:microtubule cytoskeleton organization"/>
    <property type="evidence" value="ECO:0007669"/>
    <property type="project" value="InterPro"/>
</dbReference>
<comment type="caution">
    <text evidence="2">The sequence shown here is derived from an EMBL/GenBank/DDBJ whole genome shotgun (WGS) entry which is preliminary data.</text>
</comment>
<feature type="region of interest" description="Disordered" evidence="1">
    <location>
        <begin position="31"/>
        <end position="579"/>
    </location>
</feature>
<dbReference type="GO" id="GO:0031114">
    <property type="term" value="P:regulation of microtubule depolymerization"/>
    <property type="evidence" value="ECO:0007669"/>
    <property type="project" value="TreeGrafter"/>
</dbReference>
<feature type="compositionally biased region" description="Basic and acidic residues" evidence="1">
    <location>
        <begin position="1013"/>
        <end position="1023"/>
    </location>
</feature>
<feature type="region of interest" description="Disordered" evidence="1">
    <location>
        <begin position="706"/>
        <end position="742"/>
    </location>
</feature>
<dbReference type="GO" id="GO:0043025">
    <property type="term" value="C:neuronal cell body"/>
    <property type="evidence" value="ECO:0007669"/>
    <property type="project" value="TreeGrafter"/>
</dbReference>
<feature type="compositionally biased region" description="Basic and acidic residues" evidence="1">
    <location>
        <begin position="326"/>
        <end position="347"/>
    </location>
</feature>
<feature type="compositionally biased region" description="Basic and acidic residues" evidence="1">
    <location>
        <begin position="370"/>
        <end position="407"/>
    </location>
</feature>
<feature type="region of interest" description="Disordered" evidence="1">
    <location>
        <begin position="885"/>
        <end position="1023"/>
    </location>
</feature>
<feature type="compositionally biased region" description="Basic and acidic residues" evidence="1">
    <location>
        <begin position="929"/>
        <end position="938"/>
    </location>
</feature>
<dbReference type="GO" id="GO:0008017">
    <property type="term" value="F:microtubule binding"/>
    <property type="evidence" value="ECO:0007669"/>
    <property type="project" value="InterPro"/>
</dbReference>
<feature type="compositionally biased region" description="Polar residues" evidence="1">
    <location>
        <begin position="121"/>
        <end position="130"/>
    </location>
</feature>
<evidence type="ECO:0000313" key="2">
    <source>
        <dbReference type="EMBL" id="KAG5672420.1"/>
    </source>
</evidence>
<gene>
    <name evidence="2" type="ORF">PVAND_002550</name>
</gene>
<dbReference type="GO" id="GO:0007409">
    <property type="term" value="P:axonogenesis"/>
    <property type="evidence" value="ECO:0007669"/>
    <property type="project" value="TreeGrafter"/>
</dbReference>
<dbReference type="OrthoDB" id="5371837at2759"/>
<feature type="compositionally biased region" description="Basic and acidic residues" evidence="1">
    <location>
        <begin position="148"/>
        <end position="158"/>
    </location>
</feature>
<feature type="compositionally biased region" description="Basic and acidic residues" evidence="1">
    <location>
        <begin position="87"/>
        <end position="120"/>
    </location>
</feature>
<dbReference type="GO" id="GO:0003779">
    <property type="term" value="F:actin binding"/>
    <property type="evidence" value="ECO:0007669"/>
    <property type="project" value="TreeGrafter"/>
</dbReference>
<dbReference type="InterPro" id="IPR026074">
    <property type="entry name" value="MAP1"/>
</dbReference>
<accession>A0A9J6BRC1</accession>
<feature type="compositionally biased region" description="Polar residues" evidence="1">
    <location>
        <begin position="489"/>
        <end position="498"/>
    </location>
</feature>
<dbReference type="GO" id="GO:0045202">
    <property type="term" value="C:synapse"/>
    <property type="evidence" value="ECO:0007669"/>
    <property type="project" value="TreeGrafter"/>
</dbReference>
<organism evidence="2 3">
    <name type="scientific">Polypedilum vanderplanki</name>
    <name type="common">Sleeping chironomid midge</name>
    <dbReference type="NCBI Taxonomy" id="319348"/>
    <lineage>
        <taxon>Eukaryota</taxon>
        <taxon>Metazoa</taxon>
        <taxon>Ecdysozoa</taxon>
        <taxon>Arthropoda</taxon>
        <taxon>Hexapoda</taxon>
        <taxon>Insecta</taxon>
        <taxon>Pterygota</taxon>
        <taxon>Neoptera</taxon>
        <taxon>Endopterygota</taxon>
        <taxon>Diptera</taxon>
        <taxon>Nematocera</taxon>
        <taxon>Chironomoidea</taxon>
        <taxon>Chironomidae</taxon>
        <taxon>Chironominae</taxon>
        <taxon>Polypedilum</taxon>
        <taxon>Polypedilum</taxon>
    </lineage>
</organism>
<feature type="compositionally biased region" description="Basic and acidic residues" evidence="1">
    <location>
        <begin position="674"/>
        <end position="687"/>
    </location>
</feature>
<feature type="compositionally biased region" description="Basic and acidic residues" evidence="1">
    <location>
        <begin position="287"/>
        <end position="308"/>
    </location>
</feature>
<reference evidence="2" key="1">
    <citation type="submission" date="2021-03" db="EMBL/GenBank/DDBJ databases">
        <title>Chromosome level genome of the anhydrobiotic midge Polypedilum vanderplanki.</title>
        <authorList>
            <person name="Yoshida Y."/>
            <person name="Kikawada T."/>
            <person name="Gusev O."/>
        </authorList>
    </citation>
    <scope>NUCLEOTIDE SEQUENCE</scope>
    <source>
        <strain evidence="2">NIAS01</strain>
        <tissue evidence="2">Whole body or cell culture</tissue>
    </source>
</reference>
<feature type="compositionally biased region" description="Basic and acidic residues" evidence="1">
    <location>
        <begin position="416"/>
        <end position="434"/>
    </location>
</feature>
<feature type="compositionally biased region" description="Basic and acidic residues" evidence="1">
    <location>
        <begin position="249"/>
        <end position="279"/>
    </location>
</feature>
<dbReference type="GO" id="GO:0005875">
    <property type="term" value="C:microtubule associated complex"/>
    <property type="evidence" value="ECO:0007669"/>
    <property type="project" value="TreeGrafter"/>
</dbReference>
<feature type="compositionally biased region" description="Polar residues" evidence="1">
    <location>
        <begin position="518"/>
        <end position="531"/>
    </location>
</feature>
<feature type="compositionally biased region" description="Polar residues" evidence="1">
    <location>
        <begin position="998"/>
        <end position="1012"/>
    </location>
</feature>
<evidence type="ECO:0000313" key="3">
    <source>
        <dbReference type="Proteomes" id="UP001107558"/>
    </source>
</evidence>